<protein>
    <submittedName>
        <fullName evidence="2">Uncharacterized protein</fullName>
    </submittedName>
</protein>
<organism evidence="2 3">
    <name type="scientific">Triticum urartu</name>
    <name type="common">Red wild einkorn</name>
    <name type="synonym">Crithodium urartu</name>
    <dbReference type="NCBI Taxonomy" id="4572"/>
    <lineage>
        <taxon>Eukaryota</taxon>
        <taxon>Viridiplantae</taxon>
        <taxon>Streptophyta</taxon>
        <taxon>Embryophyta</taxon>
        <taxon>Tracheophyta</taxon>
        <taxon>Spermatophyta</taxon>
        <taxon>Magnoliopsida</taxon>
        <taxon>Liliopsida</taxon>
        <taxon>Poales</taxon>
        <taxon>Poaceae</taxon>
        <taxon>BOP clade</taxon>
        <taxon>Pooideae</taxon>
        <taxon>Triticodae</taxon>
        <taxon>Triticeae</taxon>
        <taxon>Triticinae</taxon>
        <taxon>Triticum</taxon>
    </lineage>
</organism>
<reference evidence="3" key="1">
    <citation type="journal article" date="2013" name="Nature">
        <title>Draft genome of the wheat A-genome progenitor Triticum urartu.</title>
        <authorList>
            <person name="Ling H.Q."/>
            <person name="Zhao S."/>
            <person name="Liu D."/>
            <person name="Wang J."/>
            <person name="Sun H."/>
            <person name="Zhang C."/>
            <person name="Fan H."/>
            <person name="Li D."/>
            <person name="Dong L."/>
            <person name="Tao Y."/>
            <person name="Gao C."/>
            <person name="Wu H."/>
            <person name="Li Y."/>
            <person name="Cui Y."/>
            <person name="Guo X."/>
            <person name="Zheng S."/>
            <person name="Wang B."/>
            <person name="Yu K."/>
            <person name="Liang Q."/>
            <person name="Yang W."/>
            <person name="Lou X."/>
            <person name="Chen J."/>
            <person name="Feng M."/>
            <person name="Jian J."/>
            <person name="Zhang X."/>
            <person name="Luo G."/>
            <person name="Jiang Y."/>
            <person name="Liu J."/>
            <person name="Wang Z."/>
            <person name="Sha Y."/>
            <person name="Zhang B."/>
            <person name="Wu H."/>
            <person name="Tang D."/>
            <person name="Shen Q."/>
            <person name="Xue P."/>
            <person name="Zou S."/>
            <person name="Wang X."/>
            <person name="Liu X."/>
            <person name="Wang F."/>
            <person name="Yang Y."/>
            <person name="An X."/>
            <person name="Dong Z."/>
            <person name="Zhang K."/>
            <person name="Zhang X."/>
            <person name="Luo M.C."/>
            <person name="Dvorak J."/>
            <person name="Tong Y."/>
            <person name="Wang J."/>
            <person name="Yang H."/>
            <person name="Li Z."/>
            <person name="Wang D."/>
            <person name="Zhang A."/>
            <person name="Wang J."/>
        </authorList>
    </citation>
    <scope>NUCLEOTIDE SEQUENCE</scope>
    <source>
        <strain evidence="3">cv. G1812</strain>
    </source>
</reference>
<keyword evidence="3" id="KW-1185">Reference proteome</keyword>
<feature type="region of interest" description="Disordered" evidence="1">
    <location>
        <begin position="54"/>
        <end position="84"/>
    </location>
</feature>
<dbReference type="Gramene" id="TuG1812G0600001813.01.T01">
    <property type="protein sequence ID" value="TuG1812G0600001813.01.T01.cds402923"/>
    <property type="gene ID" value="TuG1812G0600001813.01"/>
</dbReference>
<dbReference type="AlphaFoldDB" id="A0A8R7QN11"/>
<dbReference type="EnsemblPlants" id="TuG1812G0600001813.01.T01">
    <property type="protein sequence ID" value="TuG1812G0600001813.01.T01.cds402923"/>
    <property type="gene ID" value="TuG1812G0600001813.01"/>
</dbReference>
<sequence>GVLCALRSNIIGLVHPHPVEPRPQVGGLLPEPCALAGHAAVLGEHAVELHEEPLVGHPEPRRPRRQLVQPPLLPHPRPPRRLAVRHKPPRLPLVAVAAARRPTVVVHRVTPRRRPSDGGAAAIAAGVWSHHVRQRGQVVLPMRGARIVHLRQHEHAGAAGVARNAAGSAVALHAWEVCNYWWTFLFLSCVSCPDEWSGGSSGDAPLINRGKSGARSKVVAGVVT</sequence>
<evidence type="ECO:0000256" key="1">
    <source>
        <dbReference type="SAM" id="MobiDB-lite"/>
    </source>
</evidence>
<evidence type="ECO:0000313" key="3">
    <source>
        <dbReference type="Proteomes" id="UP000015106"/>
    </source>
</evidence>
<reference evidence="2" key="3">
    <citation type="submission" date="2022-06" db="UniProtKB">
        <authorList>
            <consortium name="EnsemblPlants"/>
        </authorList>
    </citation>
    <scope>IDENTIFICATION</scope>
</reference>
<accession>A0A8R7QN11</accession>
<dbReference type="Proteomes" id="UP000015106">
    <property type="component" value="Chromosome 6"/>
</dbReference>
<proteinExistence type="predicted"/>
<name>A0A8R7QN11_TRIUA</name>
<reference evidence="2" key="2">
    <citation type="submission" date="2018-03" db="EMBL/GenBank/DDBJ databases">
        <title>The Triticum urartu genome reveals the dynamic nature of wheat genome evolution.</title>
        <authorList>
            <person name="Ling H."/>
            <person name="Ma B."/>
            <person name="Shi X."/>
            <person name="Liu H."/>
            <person name="Dong L."/>
            <person name="Sun H."/>
            <person name="Cao Y."/>
            <person name="Gao Q."/>
            <person name="Zheng S."/>
            <person name="Li Y."/>
            <person name="Yu Y."/>
            <person name="Du H."/>
            <person name="Qi M."/>
            <person name="Li Y."/>
            <person name="Yu H."/>
            <person name="Cui Y."/>
            <person name="Wang N."/>
            <person name="Chen C."/>
            <person name="Wu H."/>
            <person name="Zhao Y."/>
            <person name="Zhang J."/>
            <person name="Li Y."/>
            <person name="Zhou W."/>
            <person name="Zhang B."/>
            <person name="Hu W."/>
            <person name="Eijk M."/>
            <person name="Tang J."/>
            <person name="Witsenboer H."/>
            <person name="Zhao S."/>
            <person name="Li Z."/>
            <person name="Zhang A."/>
            <person name="Wang D."/>
            <person name="Liang C."/>
        </authorList>
    </citation>
    <scope>NUCLEOTIDE SEQUENCE [LARGE SCALE GENOMIC DNA]</scope>
    <source>
        <strain evidence="2">cv. G1812</strain>
    </source>
</reference>
<evidence type="ECO:0000313" key="2">
    <source>
        <dbReference type="EnsemblPlants" id="TuG1812G0600001813.01.T01.cds402923"/>
    </source>
</evidence>